<evidence type="ECO:0000256" key="6">
    <source>
        <dbReference type="ARBA" id="ARBA00023242"/>
    </source>
</evidence>
<comment type="subcellular location">
    <subcellularLocation>
        <location evidence="1">Nucleus</location>
    </subcellularLocation>
</comment>
<dbReference type="Gene3D" id="3.30.40.10">
    <property type="entry name" value="Zinc/RING finger domain, C3HC4 (zinc finger)"/>
    <property type="match status" value="1"/>
</dbReference>
<evidence type="ECO:0000256" key="7">
    <source>
        <dbReference type="PIRSR" id="PIRSR628651-51"/>
    </source>
</evidence>
<dbReference type="Proteomes" id="UP000199752">
    <property type="component" value="Chromosome 7"/>
</dbReference>
<accession>A0A0S4TK88</accession>
<feature type="binding site" evidence="7">
    <location>
        <position position="314"/>
    </location>
    <ligand>
        <name>Zn(2+)</name>
        <dbReference type="ChEBI" id="CHEBI:29105"/>
        <label>2</label>
    </ligand>
</feature>
<dbReference type="VEuPathDB" id="CryptoDB:Chro.70204"/>
<dbReference type="InterPro" id="IPR013083">
    <property type="entry name" value="Znf_RING/FYVE/PHD"/>
</dbReference>
<dbReference type="OrthoDB" id="340348at2759"/>
<dbReference type="VEuPathDB" id="CryptoDB:ChTU502y2012_407g0870"/>
<comment type="similarity">
    <text evidence="2">Belongs to the ING family.</text>
</comment>
<evidence type="ECO:0000256" key="5">
    <source>
        <dbReference type="ARBA" id="ARBA00022833"/>
    </source>
</evidence>
<dbReference type="AlphaFoldDB" id="A0A0S4TK88"/>
<dbReference type="GO" id="GO:0008270">
    <property type="term" value="F:zinc ion binding"/>
    <property type="evidence" value="ECO:0007669"/>
    <property type="project" value="UniProtKB-KW"/>
</dbReference>
<keyword evidence="6" id="KW-0539">Nucleus</keyword>
<evidence type="ECO:0000259" key="9">
    <source>
        <dbReference type="SMART" id="SM00249"/>
    </source>
</evidence>
<feature type="binding site" evidence="7">
    <location>
        <position position="337"/>
    </location>
    <ligand>
        <name>Zn(2+)</name>
        <dbReference type="ChEBI" id="CHEBI:29105"/>
        <label>2</label>
    </ligand>
</feature>
<dbReference type="PANTHER" id="PTHR10333">
    <property type="entry name" value="INHIBITOR OF GROWTH PROTEIN"/>
    <property type="match status" value="1"/>
</dbReference>
<feature type="binding site" evidence="7">
    <location>
        <position position="321"/>
    </location>
    <ligand>
        <name>Zn(2+)</name>
        <dbReference type="ChEBI" id="CHEBI:29105"/>
        <label>1</label>
    </ligand>
</feature>
<feature type="region of interest" description="Disordered" evidence="8">
    <location>
        <begin position="371"/>
        <end position="421"/>
    </location>
</feature>
<dbReference type="VEuPathDB" id="CryptoDB:CHUDEA7_1740"/>
<feature type="binding site" evidence="7">
    <location>
        <position position="308"/>
    </location>
    <ligand>
        <name>Zn(2+)</name>
        <dbReference type="ChEBI" id="CHEBI:29105"/>
        <label>2</label>
    </ligand>
</feature>
<keyword evidence="5 7" id="KW-0862">Zinc</keyword>
<keyword evidence="3 7" id="KW-0479">Metal-binding</keyword>
<protein>
    <recommendedName>
        <fullName evidence="9">Zinc finger PHD-type domain-containing protein</fullName>
    </recommendedName>
</protein>
<feature type="binding site" evidence="7">
    <location>
        <position position="340"/>
    </location>
    <ligand>
        <name>Zn(2+)</name>
        <dbReference type="ChEBI" id="CHEBI:29105"/>
        <label>2</label>
    </ligand>
</feature>
<dbReference type="EMBL" id="LN877953">
    <property type="protein sequence ID" value="CUV07157.1"/>
    <property type="molecule type" value="Genomic_DNA"/>
</dbReference>
<evidence type="ECO:0000256" key="3">
    <source>
        <dbReference type="ARBA" id="ARBA00022723"/>
    </source>
</evidence>
<organism evidence="10">
    <name type="scientific">Cryptosporidium hominis</name>
    <dbReference type="NCBI Taxonomy" id="237895"/>
    <lineage>
        <taxon>Eukaryota</taxon>
        <taxon>Sar</taxon>
        <taxon>Alveolata</taxon>
        <taxon>Apicomplexa</taxon>
        <taxon>Conoidasida</taxon>
        <taxon>Coccidia</taxon>
        <taxon>Eucoccidiorida</taxon>
        <taxon>Eimeriorina</taxon>
        <taxon>Cryptosporidiidae</taxon>
        <taxon>Cryptosporidium</taxon>
    </lineage>
</organism>
<gene>
    <name evidence="10" type="ORF">CHUDEA7_1740</name>
</gene>
<evidence type="ECO:0000256" key="1">
    <source>
        <dbReference type="ARBA" id="ARBA00004123"/>
    </source>
</evidence>
<dbReference type="SMART" id="SM00249">
    <property type="entry name" value="PHD"/>
    <property type="match status" value="1"/>
</dbReference>
<dbReference type="InterPro" id="IPR028651">
    <property type="entry name" value="ING_fam"/>
</dbReference>
<evidence type="ECO:0000256" key="4">
    <source>
        <dbReference type="ARBA" id="ARBA00022771"/>
    </source>
</evidence>
<reference evidence="10" key="1">
    <citation type="submission" date="2015-08" db="EMBL/GenBank/DDBJ databases">
        <authorList>
            <person name="Babu N.S."/>
            <person name="Beckwith C.J."/>
            <person name="Beseler K.G."/>
            <person name="Brison A."/>
            <person name="Carone J.V."/>
            <person name="Caskin T.P."/>
            <person name="Diamond M."/>
            <person name="Durham M.E."/>
            <person name="Foxe J.M."/>
            <person name="Go M."/>
            <person name="Henderson B.A."/>
            <person name="Jones I.B."/>
            <person name="McGettigan J.A."/>
            <person name="Micheletti S.J."/>
            <person name="Nasrallah M.E."/>
            <person name="Ortiz D."/>
            <person name="Piller C.R."/>
            <person name="Privatt S.R."/>
            <person name="Schneider S.L."/>
            <person name="Sharp S."/>
            <person name="Smith T.C."/>
            <person name="Stanton J.D."/>
            <person name="Ullery H.E."/>
            <person name="Wilson R.J."/>
            <person name="Serrano M.G."/>
            <person name="Buck G."/>
            <person name="Lee V."/>
            <person name="Wang Y."/>
            <person name="Carvalho R."/>
            <person name="Voegtly L."/>
            <person name="Shi R."/>
            <person name="Duckworth R."/>
            <person name="Johnson A."/>
            <person name="Loviza R."/>
            <person name="Walstead R."/>
            <person name="Shah Z."/>
            <person name="Kiflezghi M."/>
            <person name="Wade K."/>
            <person name="Ball S.L."/>
            <person name="Bradley K.W."/>
            <person name="Asai D.J."/>
            <person name="Bowman C.A."/>
            <person name="Russell D.A."/>
            <person name="Pope W.H."/>
            <person name="Jacobs-Sera D."/>
            <person name="Hendrix R.W."/>
            <person name="Hatfull G.F."/>
        </authorList>
    </citation>
    <scope>NUCLEOTIDE SEQUENCE [LARGE SCALE GENOMIC DNA]</scope>
</reference>
<feature type="compositionally biased region" description="Basic and acidic residues" evidence="8">
    <location>
        <begin position="386"/>
        <end position="395"/>
    </location>
</feature>
<feature type="binding site" evidence="7">
    <location>
        <position position="297"/>
    </location>
    <ligand>
        <name>Zn(2+)</name>
        <dbReference type="ChEBI" id="CHEBI:29105"/>
        <label>1</label>
    </ligand>
</feature>
<evidence type="ECO:0000313" key="10">
    <source>
        <dbReference type="EMBL" id="CUV07157.1"/>
    </source>
</evidence>
<feature type="binding site" evidence="7">
    <location>
        <position position="324"/>
    </location>
    <ligand>
        <name>Zn(2+)</name>
        <dbReference type="ChEBI" id="CHEBI:29105"/>
        <label>1</label>
    </ligand>
</feature>
<name>A0A0S4TK88_CRYHO</name>
<feature type="domain" description="Zinc finger PHD-type" evidence="9">
    <location>
        <begin position="294"/>
        <end position="341"/>
    </location>
</feature>
<dbReference type="SUPFAM" id="SSF57903">
    <property type="entry name" value="FYVE/PHD zinc finger"/>
    <property type="match status" value="1"/>
</dbReference>
<dbReference type="VEuPathDB" id="CryptoDB:GY17_00001968"/>
<sequence length="452" mass="52705">MSDSSISSDESDWDHSWGCPGDFSDLPVLNQDHSYPYMFSSSWYSPEDQEKKEPVYQTEFYSNNITTGFPNSVKTVPGNVVESEKEDVTPDYLDNSEFNNQGVNFFDSQIPNCRSQRLQYNTKLCIEYIEDDISRIMWNLEQQFQECVLTKDSKRQRNHGFSIEEVSEIDSVEQKKYKLRSYISILRYITMMIENCASIEIQWAKDELEMTNLLRNNISEAFMKLQKVNLSNESSNNDAVKSNDLQKNSNSLKVRKSKRIQAKVLEEEVCTVQAGSPKIEVNDFHSISDETSKFCFCKQPVLDNMIRCESGNQCIYGVWFHFLCLKIINEPQKTWYCPGCTRDEEYRALWSHIFQREALKKSIEANISKNQDETEANATPILTNSKNEKKKNSCKKERKRSKSVDGYPKKKQSRGSFFDRNNEISNYTESLNNNSYEEIKREAEYKEIPQNI</sequence>
<proteinExistence type="inferred from homology"/>
<evidence type="ECO:0000256" key="2">
    <source>
        <dbReference type="ARBA" id="ARBA00010210"/>
    </source>
</evidence>
<keyword evidence="4" id="KW-0863">Zinc-finger</keyword>
<dbReference type="GO" id="GO:0005634">
    <property type="term" value="C:nucleus"/>
    <property type="evidence" value="ECO:0007669"/>
    <property type="project" value="UniProtKB-SubCell"/>
</dbReference>
<evidence type="ECO:0000256" key="8">
    <source>
        <dbReference type="SAM" id="MobiDB-lite"/>
    </source>
</evidence>
<feature type="binding site" evidence="7">
    <location>
        <position position="295"/>
    </location>
    <ligand>
        <name>Zn(2+)</name>
        <dbReference type="ChEBI" id="CHEBI:29105"/>
        <label>1</label>
    </ligand>
</feature>
<dbReference type="InterPro" id="IPR011011">
    <property type="entry name" value="Znf_FYVE_PHD"/>
</dbReference>
<dbReference type="InterPro" id="IPR001965">
    <property type="entry name" value="Znf_PHD"/>
</dbReference>